<dbReference type="InterPro" id="IPR001667">
    <property type="entry name" value="DDH_dom"/>
</dbReference>
<dbReference type="Pfam" id="PF02272">
    <property type="entry name" value="DHHA1"/>
    <property type="match status" value="1"/>
</dbReference>
<evidence type="ECO:0000256" key="6">
    <source>
        <dbReference type="SAM" id="MobiDB-lite"/>
    </source>
</evidence>
<keyword evidence="4" id="KW-0378">Hydrolase</keyword>
<proteinExistence type="inferred from homology"/>
<dbReference type="InterPro" id="IPR003156">
    <property type="entry name" value="DHHA1_dom"/>
</dbReference>
<dbReference type="eggNOG" id="COG0608">
    <property type="taxonomic scope" value="Bacteria"/>
</dbReference>
<dbReference type="Gene3D" id="3.10.310.30">
    <property type="match status" value="1"/>
</dbReference>
<dbReference type="InterPro" id="IPR051673">
    <property type="entry name" value="SSDNA_exonuclease_RecJ"/>
</dbReference>
<feature type="compositionally biased region" description="Polar residues" evidence="6">
    <location>
        <begin position="17"/>
        <end position="27"/>
    </location>
</feature>
<protein>
    <recommendedName>
        <fullName evidence="2">Single-stranded-DNA-specific exonuclease RecJ</fullName>
    </recommendedName>
</protein>
<evidence type="ECO:0000259" key="9">
    <source>
        <dbReference type="Pfam" id="PF17768"/>
    </source>
</evidence>
<dbReference type="FunCoup" id="C7RAG3">
    <property type="interactions" value="391"/>
</dbReference>
<keyword evidence="5 10" id="KW-0269">Exonuclease</keyword>
<evidence type="ECO:0000313" key="10">
    <source>
        <dbReference type="EMBL" id="ACV26255.1"/>
    </source>
</evidence>
<evidence type="ECO:0000256" key="2">
    <source>
        <dbReference type="ARBA" id="ARBA00019841"/>
    </source>
</evidence>
<organism evidence="10 11">
    <name type="scientific">Kangiella koreensis (strain DSM 16069 / JCM 12317 / KCTC 12182 / SW-125)</name>
    <dbReference type="NCBI Taxonomy" id="523791"/>
    <lineage>
        <taxon>Bacteria</taxon>
        <taxon>Pseudomonadati</taxon>
        <taxon>Pseudomonadota</taxon>
        <taxon>Gammaproteobacteria</taxon>
        <taxon>Kangiellales</taxon>
        <taxon>Kangiellaceae</taxon>
        <taxon>Kangiella</taxon>
    </lineage>
</organism>
<comment type="similarity">
    <text evidence="1">Belongs to the RecJ family.</text>
</comment>
<dbReference type="InParanoid" id="C7RAG3"/>
<dbReference type="EMBL" id="CP001707">
    <property type="protein sequence ID" value="ACV26255.1"/>
    <property type="molecule type" value="Genomic_DNA"/>
</dbReference>
<evidence type="ECO:0000256" key="4">
    <source>
        <dbReference type="ARBA" id="ARBA00022801"/>
    </source>
</evidence>
<dbReference type="SUPFAM" id="SSF64182">
    <property type="entry name" value="DHH phosphoesterases"/>
    <property type="match status" value="1"/>
</dbReference>
<evidence type="ECO:0000256" key="5">
    <source>
        <dbReference type="ARBA" id="ARBA00022839"/>
    </source>
</evidence>
<dbReference type="Gene3D" id="3.90.1640.30">
    <property type="match status" value="1"/>
</dbReference>
<evidence type="ECO:0000313" key="11">
    <source>
        <dbReference type="Proteomes" id="UP000001231"/>
    </source>
</evidence>
<dbReference type="GO" id="GO:0008409">
    <property type="term" value="F:5'-3' exonuclease activity"/>
    <property type="evidence" value="ECO:0007669"/>
    <property type="project" value="InterPro"/>
</dbReference>
<gene>
    <name evidence="10" type="ordered locus">Kkor_0835</name>
</gene>
<dbReference type="GO" id="GO:0006281">
    <property type="term" value="P:DNA repair"/>
    <property type="evidence" value="ECO:0007669"/>
    <property type="project" value="InterPro"/>
</dbReference>
<keyword evidence="3" id="KW-0540">Nuclease</keyword>
<dbReference type="InterPro" id="IPR041122">
    <property type="entry name" value="RecJ_OB"/>
</dbReference>
<dbReference type="GO" id="GO:0006310">
    <property type="term" value="P:DNA recombination"/>
    <property type="evidence" value="ECO:0007669"/>
    <property type="project" value="InterPro"/>
</dbReference>
<feature type="domain" description="DDH" evidence="7">
    <location>
        <begin position="79"/>
        <end position="218"/>
    </location>
</feature>
<evidence type="ECO:0000256" key="3">
    <source>
        <dbReference type="ARBA" id="ARBA00022722"/>
    </source>
</evidence>
<accession>C7RAG3</accession>
<feature type="domain" description="DHHA1" evidence="8">
    <location>
        <begin position="365"/>
        <end position="459"/>
    </location>
</feature>
<dbReference type="InterPro" id="IPR038763">
    <property type="entry name" value="DHH_sf"/>
</dbReference>
<dbReference type="HOGENOM" id="CLU_009736_5_1_6"/>
<reference evidence="10 11" key="1">
    <citation type="journal article" date="2009" name="Stand. Genomic Sci.">
        <title>Complete genome sequence of Kangiella koreensis type strain (SW-125).</title>
        <authorList>
            <person name="Han C."/>
            <person name="Sikorski J."/>
            <person name="Lapidus A."/>
            <person name="Nolan M."/>
            <person name="Glavina Del Rio T."/>
            <person name="Tice H."/>
            <person name="Cheng J.F."/>
            <person name="Lucas S."/>
            <person name="Chen F."/>
            <person name="Copeland A."/>
            <person name="Ivanova N."/>
            <person name="Mavromatis K."/>
            <person name="Ovchinnikova G."/>
            <person name="Pati A."/>
            <person name="Bruce D."/>
            <person name="Goodwin L."/>
            <person name="Pitluck S."/>
            <person name="Chen A."/>
            <person name="Palaniappan K."/>
            <person name="Land M."/>
            <person name="Hauser L."/>
            <person name="Chang Y.J."/>
            <person name="Jeffries C.D."/>
            <person name="Chain P."/>
            <person name="Saunders E."/>
            <person name="Brettin T."/>
            <person name="Goker M."/>
            <person name="Tindall B.J."/>
            <person name="Bristow J."/>
            <person name="Eisen J.A."/>
            <person name="Markowitz V."/>
            <person name="Hugenholtz P."/>
            <person name="Kyrpides N.C."/>
            <person name="Klenk H.P."/>
            <person name="Detter J.C."/>
        </authorList>
    </citation>
    <scope>NUCLEOTIDE SEQUENCE [LARGE SCALE GENOMIC DNA]</scope>
    <source>
        <strain evidence="11">DSM 16069 / KCTC 12182 / SW-125</strain>
    </source>
</reference>
<sequence length="584" mass="64415">MNSTINDDSMKKIIRQRQPQESTSPLTTSSVLNRIYSNRGIQDAAELDYNLSQLLPYHDLKGIDVAVELLVEAITEQRRILIVGDFDADGATSSALTKLVLTDFGAKYVEFLVPNRFEFGYGLSPELVEVAKELNPDLIVTVDNGISSIAGVKAAQEAGIKVLITDHHLAGDELPQADAIVNPNQPGDTFPSKNMAGVGVVFYVLLALRARLRDINWFTTQAIEEPNLAHNLDIVALGTVADVVPLDSNNRLLVHHGLRLIRAGRCRPGISALLQLAKRQLHKVTATDLGFAVGPRLNAAGRLDDMSIGIECLLADDSKTAKELADTLHSLNSDRQQVEQEMQDEALSKLEEVDWHAGEFAHSVCLYEPHWHQGVVGLLASRIKEKVNKPCIVFANADETSIKGSARSVKEVHIRDALALVDSRHPQLIEKFGGHAMAAGLSLALDKLEQFQQAFEKAVTDVLGGRAIEDVIETDGELMPQELTIETAVELTQAGPFGQGFPEPAFDGEFEVLNHRIVGENHLKLTLQKYGQQDPIQAIAFRIDVEDWLSQPAQKIRAVYKPDINDYYNVPELQLMIQYFERLA</sequence>
<evidence type="ECO:0000259" key="7">
    <source>
        <dbReference type="Pfam" id="PF01368"/>
    </source>
</evidence>
<dbReference type="Proteomes" id="UP000001231">
    <property type="component" value="Chromosome"/>
</dbReference>
<dbReference type="Pfam" id="PF17768">
    <property type="entry name" value="RecJ_OB"/>
    <property type="match status" value="1"/>
</dbReference>
<dbReference type="PANTHER" id="PTHR30255">
    <property type="entry name" value="SINGLE-STRANDED-DNA-SPECIFIC EXONUCLEASE RECJ"/>
    <property type="match status" value="1"/>
</dbReference>
<name>C7RAG3_KANKD</name>
<dbReference type="NCBIfam" id="TIGR00644">
    <property type="entry name" value="recJ"/>
    <property type="match status" value="1"/>
</dbReference>
<dbReference type="GO" id="GO:0003676">
    <property type="term" value="F:nucleic acid binding"/>
    <property type="evidence" value="ECO:0007669"/>
    <property type="project" value="InterPro"/>
</dbReference>
<dbReference type="PANTHER" id="PTHR30255:SF2">
    <property type="entry name" value="SINGLE-STRANDED-DNA-SPECIFIC EXONUCLEASE RECJ"/>
    <property type="match status" value="1"/>
</dbReference>
<dbReference type="Pfam" id="PF01368">
    <property type="entry name" value="DHH"/>
    <property type="match status" value="1"/>
</dbReference>
<dbReference type="AlphaFoldDB" id="C7RAG3"/>
<dbReference type="STRING" id="523791.Kkor_0835"/>
<evidence type="ECO:0000256" key="1">
    <source>
        <dbReference type="ARBA" id="ARBA00005915"/>
    </source>
</evidence>
<dbReference type="InterPro" id="IPR004610">
    <property type="entry name" value="RecJ"/>
</dbReference>
<dbReference type="KEGG" id="kko:Kkor_0835"/>
<evidence type="ECO:0000259" key="8">
    <source>
        <dbReference type="Pfam" id="PF02272"/>
    </source>
</evidence>
<dbReference type="FunFam" id="3.90.1640.30:FF:000001">
    <property type="entry name" value="Single-stranded-DNA-specific exonuclease RecJ"/>
    <property type="match status" value="1"/>
</dbReference>
<feature type="domain" description="RecJ OB" evidence="9">
    <location>
        <begin position="474"/>
        <end position="578"/>
    </location>
</feature>
<keyword evidence="11" id="KW-1185">Reference proteome</keyword>
<feature type="region of interest" description="Disordered" evidence="6">
    <location>
        <begin position="1"/>
        <end position="27"/>
    </location>
</feature>